<keyword evidence="4" id="KW-1185">Reference proteome</keyword>
<evidence type="ECO:0000256" key="1">
    <source>
        <dbReference type="SAM" id="MobiDB-lite"/>
    </source>
</evidence>
<gene>
    <name evidence="3" type="primary">LOC110730336</name>
</gene>
<feature type="compositionally biased region" description="Low complexity" evidence="1">
    <location>
        <begin position="47"/>
        <end position="61"/>
    </location>
</feature>
<evidence type="ECO:0000256" key="2">
    <source>
        <dbReference type="SAM" id="SignalP"/>
    </source>
</evidence>
<dbReference type="Proteomes" id="UP000596660">
    <property type="component" value="Unplaced"/>
</dbReference>
<feature type="region of interest" description="Disordered" evidence="1">
    <location>
        <begin position="328"/>
        <end position="349"/>
    </location>
</feature>
<reference evidence="3" key="2">
    <citation type="submission" date="2021-03" db="UniProtKB">
        <authorList>
            <consortium name="EnsemblPlants"/>
        </authorList>
    </citation>
    <scope>IDENTIFICATION</scope>
</reference>
<dbReference type="EnsemblPlants" id="AUR62018887-RA">
    <property type="protein sequence ID" value="AUR62018887-RA:cds"/>
    <property type="gene ID" value="AUR62018887"/>
</dbReference>
<dbReference type="RefSeq" id="XP_021765829.1">
    <property type="nucleotide sequence ID" value="XM_021910137.1"/>
</dbReference>
<feature type="signal peptide" evidence="2">
    <location>
        <begin position="1"/>
        <end position="29"/>
    </location>
</feature>
<protein>
    <submittedName>
        <fullName evidence="3">Uncharacterized protein</fullName>
    </submittedName>
</protein>
<keyword evidence="2" id="KW-0732">Signal</keyword>
<sequence>MGGTSVKLSILVVILVIFASSLSPYTAEARRKHIKHRRNCHPPVRPSPETSSPAPAPASEPTDGIPPYQIHDCGSECRDFNDCQWPCTVCCANHTCCYDEQPYIISDPFPTLAPSPSVGEPVSAPTAAPADGVEIPPYQFHRCGQQCSDSYECDWPCTTCCANHTCCNDESFIPLLPSPAPAPVIWTPLVEEPAPAPAPSDGFDAPPYQIHGCGHNCTDSNDCDWPCTICCANQTCCNDESFFIPTLSSPAPAQQTFIPLPSVEAPAPASPPSDGFDDVLPYQIRGCGYSCSDSSECNGLCTTCCANQRCCNDESFYMPPITLSDPLPFPPFSPSQPPSLPPSTGDEADNDFIAPTPNYYDVEVPATLPPQEYEFLHHQVYGCGYGPCTNSSNCAWPCTTCCPDHTCCQEDMF</sequence>
<dbReference type="Gramene" id="AUR62018887-RA">
    <property type="protein sequence ID" value="AUR62018887-RA:cds"/>
    <property type="gene ID" value="AUR62018887"/>
</dbReference>
<accession>A0A803LUJ3</accession>
<dbReference type="AlphaFoldDB" id="A0A803LUJ3"/>
<evidence type="ECO:0000313" key="3">
    <source>
        <dbReference type="EnsemblPlants" id="AUR62018887-RA:cds"/>
    </source>
</evidence>
<proteinExistence type="predicted"/>
<feature type="compositionally biased region" description="Pro residues" evidence="1">
    <location>
        <begin position="328"/>
        <end position="341"/>
    </location>
</feature>
<feature type="region of interest" description="Disordered" evidence="1">
    <location>
        <begin position="34"/>
        <end position="61"/>
    </location>
</feature>
<organism evidence="3 4">
    <name type="scientific">Chenopodium quinoa</name>
    <name type="common">Quinoa</name>
    <dbReference type="NCBI Taxonomy" id="63459"/>
    <lineage>
        <taxon>Eukaryota</taxon>
        <taxon>Viridiplantae</taxon>
        <taxon>Streptophyta</taxon>
        <taxon>Embryophyta</taxon>
        <taxon>Tracheophyta</taxon>
        <taxon>Spermatophyta</taxon>
        <taxon>Magnoliopsida</taxon>
        <taxon>eudicotyledons</taxon>
        <taxon>Gunneridae</taxon>
        <taxon>Pentapetalae</taxon>
        <taxon>Caryophyllales</taxon>
        <taxon>Chenopodiaceae</taxon>
        <taxon>Chenopodioideae</taxon>
        <taxon>Atripliceae</taxon>
        <taxon>Chenopodium</taxon>
    </lineage>
</organism>
<feature type="chain" id="PRO_5031367649" evidence="2">
    <location>
        <begin position="30"/>
        <end position="413"/>
    </location>
</feature>
<dbReference type="OrthoDB" id="1737714at2759"/>
<reference evidence="3" key="1">
    <citation type="journal article" date="2017" name="Nature">
        <title>The genome of Chenopodium quinoa.</title>
        <authorList>
            <person name="Jarvis D.E."/>
            <person name="Ho Y.S."/>
            <person name="Lightfoot D.J."/>
            <person name="Schmoeckel S.M."/>
            <person name="Li B."/>
            <person name="Borm T.J.A."/>
            <person name="Ohyanagi H."/>
            <person name="Mineta K."/>
            <person name="Michell C.T."/>
            <person name="Saber N."/>
            <person name="Kharbatia N.M."/>
            <person name="Rupper R.R."/>
            <person name="Sharp A.R."/>
            <person name="Dally N."/>
            <person name="Boughton B.A."/>
            <person name="Woo Y.H."/>
            <person name="Gao G."/>
            <person name="Schijlen E.G.W.M."/>
            <person name="Guo X."/>
            <person name="Momin A.A."/>
            <person name="Negrao S."/>
            <person name="Al-Babili S."/>
            <person name="Gehring C."/>
            <person name="Roessner U."/>
            <person name="Jung C."/>
            <person name="Murphy K."/>
            <person name="Arold S.T."/>
            <person name="Gojobori T."/>
            <person name="van der Linden C.G."/>
            <person name="van Loo E.N."/>
            <person name="Jellen E.N."/>
            <person name="Maughan P.J."/>
            <person name="Tester M."/>
        </authorList>
    </citation>
    <scope>NUCLEOTIDE SEQUENCE [LARGE SCALE GENOMIC DNA]</scope>
    <source>
        <strain evidence="3">cv. PI 614886</strain>
    </source>
</reference>
<dbReference type="GeneID" id="110730336"/>
<evidence type="ECO:0000313" key="4">
    <source>
        <dbReference type="Proteomes" id="UP000596660"/>
    </source>
</evidence>
<dbReference type="KEGG" id="cqi:110730336"/>
<name>A0A803LUJ3_CHEQI</name>